<dbReference type="InterPro" id="IPR001851">
    <property type="entry name" value="ABC_transp_permease"/>
</dbReference>
<keyword evidence="2" id="KW-1003">Cell membrane</keyword>
<keyword evidence="3 6" id="KW-0812">Transmembrane</keyword>
<dbReference type="GO" id="GO:0005886">
    <property type="term" value="C:plasma membrane"/>
    <property type="evidence" value="ECO:0007669"/>
    <property type="project" value="UniProtKB-SubCell"/>
</dbReference>
<protein>
    <submittedName>
        <fullName evidence="7">Sugar ABC transporter permease</fullName>
    </submittedName>
</protein>
<feature type="transmembrane region" description="Helical" evidence="6">
    <location>
        <begin position="7"/>
        <end position="27"/>
    </location>
</feature>
<comment type="subcellular location">
    <subcellularLocation>
        <location evidence="1">Cell membrane</location>
        <topology evidence="1">Multi-pass membrane protein</topology>
    </subcellularLocation>
</comment>
<dbReference type="CDD" id="cd06580">
    <property type="entry name" value="TM_PBP1_transp_TpRbsC_like"/>
    <property type="match status" value="1"/>
</dbReference>
<feature type="transmembrane region" description="Helical" evidence="6">
    <location>
        <begin position="308"/>
        <end position="327"/>
    </location>
</feature>
<dbReference type="RefSeq" id="WP_002588908.1">
    <property type="nucleotide sequence ID" value="NZ_KB850989.1"/>
</dbReference>
<gene>
    <name evidence="7" type="ORF">HMPREF1090_04794</name>
</gene>
<evidence type="ECO:0000313" key="7">
    <source>
        <dbReference type="EMBL" id="ENZ08754.1"/>
    </source>
</evidence>
<evidence type="ECO:0000256" key="2">
    <source>
        <dbReference type="ARBA" id="ARBA00022475"/>
    </source>
</evidence>
<sequence length="342" mass="36580">MNRKSKIFETAGIGLIAVAVWTVLIMLSDASPSEAYAMFFKGIFGNLNGFMEVFVKATPLIFTGLGCAVAFRTGFFNIGAEGQFYIGALASAWAALTWTGIPGALRILCAILMGFVFGGLWALIAAMFKAKLGISEIIVTIMLNYIAINLLGIAVRTFLMDPAGSIPQSPKLDPSVTLYRFLKPTRLHAGFIIAVLMVFLVWFILEKTTVGYEIKVVGFNKRAAACNGISVVRNIIISAFLSGGLAGIAGAVEVMGVQRKLLEGISGECGYTAVLIALLASNHPLGVLFAAIAFAALEVGANSMQRQMGVPSAIVNILVGLIVLLILGRELFYRKRKEEKPC</sequence>
<dbReference type="PATRIC" id="fig|999408.3.peg.5162"/>
<comment type="caution">
    <text evidence="7">The sequence shown here is derived from an EMBL/GenBank/DDBJ whole genome shotgun (WGS) entry which is preliminary data.</text>
</comment>
<dbReference type="GO" id="GO:0022857">
    <property type="term" value="F:transmembrane transporter activity"/>
    <property type="evidence" value="ECO:0007669"/>
    <property type="project" value="InterPro"/>
</dbReference>
<dbReference type="HOGENOM" id="CLU_040769_0_2_9"/>
<evidence type="ECO:0000313" key="8">
    <source>
        <dbReference type="Proteomes" id="UP000013085"/>
    </source>
</evidence>
<name>A0A0E2HHB8_9FIRM</name>
<evidence type="ECO:0000256" key="4">
    <source>
        <dbReference type="ARBA" id="ARBA00022989"/>
    </source>
</evidence>
<dbReference type="Proteomes" id="UP000013085">
    <property type="component" value="Unassembled WGS sequence"/>
</dbReference>
<feature type="transmembrane region" description="Helical" evidence="6">
    <location>
        <begin position="107"/>
        <end position="128"/>
    </location>
</feature>
<reference evidence="7 8" key="1">
    <citation type="submission" date="2013-01" db="EMBL/GenBank/DDBJ databases">
        <title>The Genome Sequence of Clostridium clostridioforme 90A8.</title>
        <authorList>
            <consortium name="The Broad Institute Genome Sequencing Platform"/>
            <person name="Earl A."/>
            <person name="Ward D."/>
            <person name="Feldgarden M."/>
            <person name="Gevers D."/>
            <person name="Courvalin P."/>
            <person name="Lambert T."/>
            <person name="Walker B."/>
            <person name="Young S.K."/>
            <person name="Zeng Q."/>
            <person name="Gargeya S."/>
            <person name="Fitzgerald M."/>
            <person name="Haas B."/>
            <person name="Abouelleil A."/>
            <person name="Alvarado L."/>
            <person name="Arachchi H.M."/>
            <person name="Berlin A.M."/>
            <person name="Chapman S.B."/>
            <person name="Dewar J."/>
            <person name="Goldberg J."/>
            <person name="Griggs A."/>
            <person name="Gujja S."/>
            <person name="Hansen M."/>
            <person name="Howarth C."/>
            <person name="Imamovic A."/>
            <person name="Larimer J."/>
            <person name="McCowan C."/>
            <person name="Murphy C."/>
            <person name="Neiman D."/>
            <person name="Pearson M."/>
            <person name="Priest M."/>
            <person name="Roberts A."/>
            <person name="Saif S."/>
            <person name="Shea T."/>
            <person name="Sisk P."/>
            <person name="Sykes S."/>
            <person name="Wortman J."/>
            <person name="Nusbaum C."/>
            <person name="Birren B."/>
        </authorList>
    </citation>
    <scope>NUCLEOTIDE SEQUENCE [LARGE SCALE GENOMIC DNA]</scope>
    <source>
        <strain evidence="7 8">90A8</strain>
    </source>
</reference>
<feature type="transmembrane region" description="Helical" evidence="6">
    <location>
        <begin position="137"/>
        <end position="159"/>
    </location>
</feature>
<dbReference type="AlphaFoldDB" id="A0A0E2HHB8"/>
<dbReference type="GeneID" id="57960986"/>
<evidence type="ECO:0000256" key="3">
    <source>
        <dbReference type="ARBA" id="ARBA00022692"/>
    </source>
</evidence>
<feature type="transmembrane region" description="Helical" evidence="6">
    <location>
        <begin position="269"/>
        <end position="296"/>
    </location>
</feature>
<dbReference type="Pfam" id="PF02653">
    <property type="entry name" value="BPD_transp_2"/>
    <property type="match status" value="1"/>
</dbReference>
<organism evidence="7 8">
    <name type="scientific">[Clostridium] clostridioforme 90A8</name>
    <dbReference type="NCBI Taxonomy" id="999408"/>
    <lineage>
        <taxon>Bacteria</taxon>
        <taxon>Bacillati</taxon>
        <taxon>Bacillota</taxon>
        <taxon>Clostridia</taxon>
        <taxon>Lachnospirales</taxon>
        <taxon>Lachnospiraceae</taxon>
        <taxon>Enterocloster</taxon>
    </lineage>
</organism>
<feature type="transmembrane region" description="Helical" evidence="6">
    <location>
        <begin position="47"/>
        <end position="71"/>
    </location>
</feature>
<evidence type="ECO:0000256" key="5">
    <source>
        <dbReference type="ARBA" id="ARBA00023136"/>
    </source>
</evidence>
<keyword evidence="4 6" id="KW-1133">Transmembrane helix</keyword>
<dbReference type="EMBL" id="AGYR01000060">
    <property type="protein sequence ID" value="ENZ08754.1"/>
    <property type="molecule type" value="Genomic_DNA"/>
</dbReference>
<feature type="transmembrane region" description="Helical" evidence="6">
    <location>
        <begin position="187"/>
        <end position="205"/>
    </location>
</feature>
<evidence type="ECO:0000256" key="1">
    <source>
        <dbReference type="ARBA" id="ARBA00004651"/>
    </source>
</evidence>
<proteinExistence type="predicted"/>
<feature type="transmembrane region" description="Helical" evidence="6">
    <location>
        <begin position="83"/>
        <end position="101"/>
    </location>
</feature>
<keyword evidence="5 6" id="KW-0472">Membrane</keyword>
<dbReference type="PANTHER" id="PTHR47089:SF1">
    <property type="entry name" value="GUANOSINE ABC TRANSPORTER PERMEASE PROTEIN NUPP"/>
    <property type="match status" value="1"/>
</dbReference>
<dbReference type="PANTHER" id="PTHR47089">
    <property type="entry name" value="ABC TRANSPORTER, PERMEASE PROTEIN"/>
    <property type="match status" value="1"/>
</dbReference>
<evidence type="ECO:0000256" key="6">
    <source>
        <dbReference type="SAM" id="Phobius"/>
    </source>
</evidence>
<accession>A0A0E2HHB8</accession>